<proteinExistence type="predicted"/>
<sequence length="261" mass="27282">MPRARAESHVEVQRSIYQQTKSGAIRGPGTSCRRLEKTQGPRWTWTFRTRPDRYSICASPRPRPQAPAASCQARSRPLAPRGRFTSCLAGLYPKNFPSLLGLGTGSGEGQAGGGLQGTPSPDLTSYPSQMEGVPQMEESPLPSPSQILRVARGAGARRQRGAWRSERNKGSARAGEDAAFPFAPPSRLPSSQVAWPSAVSKGGVGAGTQRLTSAGPGAGTPFPPPTVCAHSSIPAAAGDPSAPGMPSQVPGGYYAGNPRKN</sequence>
<feature type="region of interest" description="Disordered" evidence="1">
    <location>
        <begin position="103"/>
        <end position="261"/>
    </location>
</feature>
<evidence type="ECO:0000313" key="3">
    <source>
        <dbReference type="Proteomes" id="UP001266305"/>
    </source>
</evidence>
<organism evidence="2 3">
    <name type="scientific">Saguinus oedipus</name>
    <name type="common">Cotton-top tamarin</name>
    <name type="synonym">Oedipomidas oedipus</name>
    <dbReference type="NCBI Taxonomy" id="9490"/>
    <lineage>
        <taxon>Eukaryota</taxon>
        <taxon>Metazoa</taxon>
        <taxon>Chordata</taxon>
        <taxon>Craniata</taxon>
        <taxon>Vertebrata</taxon>
        <taxon>Euteleostomi</taxon>
        <taxon>Mammalia</taxon>
        <taxon>Eutheria</taxon>
        <taxon>Euarchontoglires</taxon>
        <taxon>Primates</taxon>
        <taxon>Haplorrhini</taxon>
        <taxon>Platyrrhini</taxon>
        <taxon>Cebidae</taxon>
        <taxon>Callitrichinae</taxon>
        <taxon>Saguinus</taxon>
    </lineage>
</organism>
<name>A0ABQ9U851_SAGOE</name>
<keyword evidence="3" id="KW-1185">Reference proteome</keyword>
<dbReference type="Proteomes" id="UP001266305">
    <property type="component" value="Unassembled WGS sequence"/>
</dbReference>
<gene>
    <name evidence="2" type="ORF">P7K49_029499</name>
</gene>
<feature type="compositionally biased region" description="Polar residues" evidence="1">
    <location>
        <begin position="119"/>
        <end position="128"/>
    </location>
</feature>
<feature type="compositionally biased region" description="Gly residues" evidence="1">
    <location>
        <begin position="103"/>
        <end position="116"/>
    </location>
</feature>
<feature type="region of interest" description="Disordered" evidence="1">
    <location>
        <begin position="57"/>
        <end position="77"/>
    </location>
</feature>
<reference evidence="2 3" key="1">
    <citation type="submission" date="2023-05" db="EMBL/GenBank/DDBJ databases">
        <title>B98-5 Cell Line De Novo Hybrid Assembly: An Optical Mapping Approach.</title>
        <authorList>
            <person name="Kananen K."/>
            <person name="Auerbach J.A."/>
            <person name="Kautto E."/>
            <person name="Blachly J.S."/>
        </authorList>
    </citation>
    <scope>NUCLEOTIDE SEQUENCE [LARGE SCALE GENOMIC DNA]</scope>
    <source>
        <strain evidence="2">B95-8</strain>
        <tissue evidence="2">Cell line</tissue>
    </source>
</reference>
<evidence type="ECO:0000313" key="2">
    <source>
        <dbReference type="EMBL" id="KAK2092970.1"/>
    </source>
</evidence>
<accession>A0ABQ9U851</accession>
<comment type="caution">
    <text evidence="2">The sequence shown here is derived from an EMBL/GenBank/DDBJ whole genome shotgun (WGS) entry which is preliminary data.</text>
</comment>
<protein>
    <submittedName>
        <fullName evidence="2">Uncharacterized protein</fullName>
    </submittedName>
</protein>
<dbReference type="EMBL" id="JASSZA010000015">
    <property type="protein sequence ID" value="KAK2092970.1"/>
    <property type="molecule type" value="Genomic_DNA"/>
</dbReference>
<evidence type="ECO:0000256" key="1">
    <source>
        <dbReference type="SAM" id="MobiDB-lite"/>
    </source>
</evidence>
<feature type="compositionally biased region" description="Low complexity" evidence="1">
    <location>
        <begin position="66"/>
        <end position="77"/>
    </location>
</feature>